<dbReference type="Pfam" id="PF13692">
    <property type="entry name" value="Glyco_trans_1_4"/>
    <property type="match status" value="1"/>
</dbReference>
<evidence type="ECO:0000256" key="1">
    <source>
        <dbReference type="SAM" id="SignalP"/>
    </source>
</evidence>
<comment type="caution">
    <text evidence="2">The sequence shown here is derived from an EMBL/GenBank/DDBJ whole genome shotgun (WGS) entry which is preliminary data.</text>
</comment>
<reference evidence="2 3" key="1">
    <citation type="journal article" date="2015" name="Genome Biol. Evol.">
        <title>Comparative Genomics of a Bacterivorous Green Alga Reveals Evolutionary Causalities and Consequences of Phago-Mixotrophic Mode of Nutrition.</title>
        <authorList>
            <person name="Burns J.A."/>
            <person name="Paasch A."/>
            <person name="Narechania A."/>
            <person name="Kim E."/>
        </authorList>
    </citation>
    <scope>NUCLEOTIDE SEQUENCE [LARGE SCALE GENOMIC DNA]</scope>
    <source>
        <strain evidence="2 3">PLY_AMNH</strain>
    </source>
</reference>
<dbReference type="CDD" id="cd03801">
    <property type="entry name" value="GT4_PimA-like"/>
    <property type="match status" value="1"/>
</dbReference>
<name>A0AAE0C6K4_9CHLO</name>
<feature type="signal peptide" evidence="1">
    <location>
        <begin position="1"/>
        <end position="23"/>
    </location>
</feature>
<proteinExistence type="predicted"/>
<evidence type="ECO:0000313" key="3">
    <source>
        <dbReference type="Proteomes" id="UP001190700"/>
    </source>
</evidence>
<keyword evidence="1" id="KW-0732">Signal</keyword>
<gene>
    <name evidence="2" type="ORF">CYMTET_41236</name>
</gene>
<feature type="chain" id="PRO_5041991028" description="Glycosyltransferase" evidence="1">
    <location>
        <begin position="24"/>
        <end position="379"/>
    </location>
</feature>
<evidence type="ECO:0008006" key="4">
    <source>
        <dbReference type="Google" id="ProtNLM"/>
    </source>
</evidence>
<dbReference type="SUPFAM" id="SSF53756">
    <property type="entry name" value="UDP-Glycosyltransferase/glycogen phosphorylase"/>
    <property type="match status" value="1"/>
</dbReference>
<dbReference type="Gene3D" id="3.40.50.2000">
    <property type="entry name" value="Glycogen Phosphorylase B"/>
    <property type="match status" value="1"/>
</dbReference>
<keyword evidence="3" id="KW-1185">Reference proteome</keyword>
<dbReference type="Proteomes" id="UP001190700">
    <property type="component" value="Unassembled WGS sequence"/>
</dbReference>
<evidence type="ECO:0000313" key="2">
    <source>
        <dbReference type="EMBL" id="KAK3249332.1"/>
    </source>
</evidence>
<protein>
    <recommendedName>
        <fullName evidence="4">Glycosyltransferase</fullName>
    </recommendedName>
</protein>
<accession>A0AAE0C6K4</accession>
<sequence length="379" mass="43730">MSLRRFFPYSLFLLAQLGPLAGASRSAIDNLHLPSLFSKTGVHETRKASSLHLKSVGIFHVFHPPPWGGGNQFLMALRAELQHRHVEVLDNQIAPHTTRVYMANAITFKTEPFAQAMKKIRRHDDRKLKLVHRLDGPYYCSRYGKDPRKEPKIINYSEDNRVYQINHQFACASIFQSKWSLEMNRLLGYKPKEPVTVIPNAVNGDIFHNRSRREWDPYLTRQVRVLSSAWANNERKGFKTYQWLDQHLPWGRYKYTYIGNLADGYSYDNIETLPPVTSEELAPLLRDHDIYIAASYLEPCSNALLEAMASGMPVIYQKGSGHDELVKEAGLGYDVAEEIPDLLEKMVANYAYYQARINILNIKQVTDMYLKVYDYCLSH</sequence>
<organism evidence="2 3">
    <name type="scientific">Cymbomonas tetramitiformis</name>
    <dbReference type="NCBI Taxonomy" id="36881"/>
    <lineage>
        <taxon>Eukaryota</taxon>
        <taxon>Viridiplantae</taxon>
        <taxon>Chlorophyta</taxon>
        <taxon>Pyramimonadophyceae</taxon>
        <taxon>Pyramimonadales</taxon>
        <taxon>Pyramimonadaceae</taxon>
        <taxon>Cymbomonas</taxon>
    </lineage>
</organism>
<dbReference type="AlphaFoldDB" id="A0AAE0C6K4"/>
<dbReference type="EMBL" id="LGRX02027463">
    <property type="protein sequence ID" value="KAK3249332.1"/>
    <property type="molecule type" value="Genomic_DNA"/>
</dbReference>